<protein>
    <submittedName>
        <fullName evidence="2">Uncharacterized protein</fullName>
    </submittedName>
</protein>
<dbReference type="Proteomes" id="UP001597296">
    <property type="component" value="Unassembled WGS sequence"/>
</dbReference>
<keyword evidence="1" id="KW-1133">Transmembrane helix</keyword>
<keyword evidence="1" id="KW-0812">Transmembrane</keyword>
<evidence type="ECO:0000256" key="1">
    <source>
        <dbReference type="SAM" id="Phobius"/>
    </source>
</evidence>
<dbReference type="RefSeq" id="WP_377316911.1">
    <property type="nucleotide sequence ID" value="NZ_JBHUIY010000023.1"/>
</dbReference>
<dbReference type="EMBL" id="JBHUIY010000023">
    <property type="protein sequence ID" value="MFD2234567.1"/>
    <property type="molecule type" value="Genomic_DNA"/>
</dbReference>
<evidence type="ECO:0000313" key="3">
    <source>
        <dbReference type="Proteomes" id="UP001597296"/>
    </source>
</evidence>
<name>A0ABW5CDV5_9PROT</name>
<gene>
    <name evidence="2" type="ORF">ACFSNB_12185</name>
</gene>
<keyword evidence="1" id="KW-0472">Membrane</keyword>
<reference evidence="3" key="1">
    <citation type="journal article" date="2019" name="Int. J. Syst. Evol. Microbiol.">
        <title>The Global Catalogue of Microorganisms (GCM) 10K type strain sequencing project: providing services to taxonomists for standard genome sequencing and annotation.</title>
        <authorList>
            <consortium name="The Broad Institute Genomics Platform"/>
            <consortium name="The Broad Institute Genome Sequencing Center for Infectious Disease"/>
            <person name="Wu L."/>
            <person name="Ma J."/>
        </authorList>
    </citation>
    <scope>NUCLEOTIDE SEQUENCE [LARGE SCALE GENOMIC DNA]</scope>
    <source>
        <strain evidence="3">KCTC 15012</strain>
    </source>
</reference>
<proteinExistence type="predicted"/>
<accession>A0ABW5CDV5</accession>
<feature type="transmembrane region" description="Helical" evidence="1">
    <location>
        <begin position="25"/>
        <end position="46"/>
    </location>
</feature>
<comment type="caution">
    <text evidence="2">The sequence shown here is derived from an EMBL/GenBank/DDBJ whole genome shotgun (WGS) entry which is preliminary data.</text>
</comment>
<organism evidence="2 3">
    <name type="scientific">Phaeospirillum tilakii</name>
    <dbReference type="NCBI Taxonomy" id="741673"/>
    <lineage>
        <taxon>Bacteria</taxon>
        <taxon>Pseudomonadati</taxon>
        <taxon>Pseudomonadota</taxon>
        <taxon>Alphaproteobacteria</taxon>
        <taxon>Rhodospirillales</taxon>
        <taxon>Rhodospirillaceae</taxon>
        <taxon>Phaeospirillum</taxon>
    </lineage>
</organism>
<sequence length="51" mass="5629">MEPFLLCVAASLVLGWLGRRRTFGFWGYFFCSLALTPLVGVVALLASPPRK</sequence>
<evidence type="ECO:0000313" key="2">
    <source>
        <dbReference type="EMBL" id="MFD2234567.1"/>
    </source>
</evidence>
<keyword evidence="3" id="KW-1185">Reference proteome</keyword>